<dbReference type="InterPro" id="IPR050397">
    <property type="entry name" value="Env_Response_Regulators"/>
</dbReference>
<evidence type="ECO:0000256" key="1">
    <source>
        <dbReference type="ARBA" id="ARBA00023015"/>
    </source>
</evidence>
<dbReference type="GO" id="GO:0003677">
    <property type="term" value="F:DNA binding"/>
    <property type="evidence" value="ECO:0007669"/>
    <property type="project" value="UniProtKB-KW"/>
</dbReference>
<dbReference type="SMART" id="SM00419">
    <property type="entry name" value="HTH_CRP"/>
    <property type="match status" value="1"/>
</dbReference>
<dbReference type="PANTHER" id="PTHR24567">
    <property type="entry name" value="CRP FAMILY TRANSCRIPTIONAL REGULATORY PROTEIN"/>
    <property type="match status" value="1"/>
</dbReference>
<dbReference type="InterPro" id="IPR012318">
    <property type="entry name" value="HTH_CRP"/>
</dbReference>
<proteinExistence type="predicted"/>
<dbReference type="InterPro" id="IPR000595">
    <property type="entry name" value="cNMP-bd_dom"/>
</dbReference>
<dbReference type="OrthoDB" id="9776746at2"/>
<feature type="domain" description="HTH crp-type" evidence="5">
    <location>
        <begin position="149"/>
        <end position="213"/>
    </location>
</feature>
<dbReference type="Proteomes" id="UP000190962">
    <property type="component" value="Unassembled WGS sequence"/>
</dbReference>
<dbReference type="EMBL" id="JRAA01000001">
    <property type="protein sequence ID" value="KHF26382.1"/>
    <property type="molecule type" value="Genomic_DNA"/>
</dbReference>
<organism evidence="6 8">
    <name type="scientific">Solemya velum gill symbiont</name>
    <dbReference type="NCBI Taxonomy" id="2340"/>
    <lineage>
        <taxon>Bacteria</taxon>
        <taxon>Pseudomonadati</taxon>
        <taxon>Pseudomonadota</taxon>
        <taxon>Gammaproteobacteria</taxon>
        <taxon>sulfur-oxidizing symbionts</taxon>
    </lineage>
</organism>
<dbReference type="eggNOG" id="COG0664">
    <property type="taxonomic scope" value="Bacteria"/>
</dbReference>
<dbReference type="InterPro" id="IPR036388">
    <property type="entry name" value="WH-like_DNA-bd_sf"/>
</dbReference>
<evidence type="ECO:0000313" key="8">
    <source>
        <dbReference type="Proteomes" id="UP000030856"/>
    </source>
</evidence>
<dbReference type="RefSeq" id="WP_043116148.1">
    <property type="nucleotide sequence ID" value="NZ_JRAA01000001.1"/>
</dbReference>
<keyword evidence="1" id="KW-0805">Transcription regulation</keyword>
<keyword evidence="8" id="KW-1185">Reference proteome</keyword>
<dbReference type="STRING" id="2340.JV46_16580"/>
<evidence type="ECO:0000259" key="4">
    <source>
        <dbReference type="PROSITE" id="PS50042"/>
    </source>
</evidence>
<dbReference type="Pfam" id="PF13545">
    <property type="entry name" value="HTH_Crp_2"/>
    <property type="match status" value="1"/>
</dbReference>
<protein>
    <submittedName>
        <fullName evidence="6">cAMP-binding protein</fullName>
    </submittedName>
</protein>
<dbReference type="Gene3D" id="1.10.10.10">
    <property type="entry name" value="Winged helix-like DNA-binding domain superfamily/Winged helix DNA-binding domain"/>
    <property type="match status" value="1"/>
</dbReference>
<dbReference type="InterPro" id="IPR036390">
    <property type="entry name" value="WH_DNA-bd_sf"/>
</dbReference>
<sequence length="220" mass="25152">MELKQAEQHILSDVFPAAAKFPGLDDHNWKKQAFKAGDTLFKPGQPCNRFVLLGQGAIRVQLQNDQGRSLLLYRIEPGQLCIHSLINLINDENFSYITSAETDGWLCWTEKEQFQQWMDSSSEFQHWIFNNIGSRFKQVIERFANHAFVPVENRLAGLLIEKMGNDQVVKIKQSELAIELGTAREIVSRHLSRWQKQGLLVTNRGEIIISDIDAMLAMAL</sequence>
<evidence type="ECO:0000256" key="3">
    <source>
        <dbReference type="ARBA" id="ARBA00023163"/>
    </source>
</evidence>
<feature type="domain" description="Cyclic nucleotide-binding" evidence="4">
    <location>
        <begin position="34"/>
        <end position="135"/>
    </location>
</feature>
<dbReference type="PANTHER" id="PTHR24567:SF74">
    <property type="entry name" value="HTH-TYPE TRANSCRIPTIONAL REGULATOR ARCR"/>
    <property type="match status" value="1"/>
</dbReference>
<dbReference type="Proteomes" id="UP000030856">
    <property type="component" value="Unassembled WGS sequence"/>
</dbReference>
<dbReference type="PROSITE" id="PS50042">
    <property type="entry name" value="CNMP_BINDING_3"/>
    <property type="match status" value="1"/>
</dbReference>
<evidence type="ECO:0000259" key="5">
    <source>
        <dbReference type="PROSITE" id="PS51063"/>
    </source>
</evidence>
<dbReference type="GeneID" id="86992047"/>
<gene>
    <name evidence="7" type="ORF">BOV88_04645</name>
    <name evidence="6" type="ORF">JV46_16580</name>
</gene>
<comment type="caution">
    <text evidence="6">The sequence shown here is derived from an EMBL/GenBank/DDBJ whole genome shotgun (WGS) entry which is preliminary data.</text>
</comment>
<reference evidence="6 8" key="1">
    <citation type="journal article" date="2014" name="BMC Genomics">
        <title>The genome of the intracellular bacterium of the coastal bivalve, Solemya velum: a blueprint for thriving in and out of symbiosis.</title>
        <authorList>
            <person name="Dmytrenko O."/>
            <person name="Russell S.L."/>
            <person name="Loo W.T."/>
            <person name="Fontanez K.M."/>
            <person name="Liao L."/>
            <person name="Roeselers G."/>
            <person name="Sharma R."/>
            <person name="Stewart F.J."/>
            <person name="Newton I.L."/>
            <person name="Woyke T."/>
            <person name="Wu D."/>
            <person name="Lang J.M."/>
            <person name="Eisen J.A."/>
            <person name="Cavanaugh C.M."/>
        </authorList>
    </citation>
    <scope>NUCLEOTIDE SEQUENCE [LARGE SCALE GENOMIC DNA]</scope>
    <source>
        <strain evidence="6 8">WH</strain>
    </source>
</reference>
<evidence type="ECO:0000313" key="7">
    <source>
        <dbReference type="EMBL" id="OOY35534.1"/>
    </source>
</evidence>
<dbReference type="SUPFAM" id="SSF51206">
    <property type="entry name" value="cAMP-binding domain-like"/>
    <property type="match status" value="1"/>
</dbReference>
<dbReference type="InterPro" id="IPR014710">
    <property type="entry name" value="RmlC-like_jellyroll"/>
</dbReference>
<dbReference type="GO" id="GO:0003700">
    <property type="term" value="F:DNA-binding transcription factor activity"/>
    <property type="evidence" value="ECO:0007669"/>
    <property type="project" value="TreeGrafter"/>
</dbReference>
<dbReference type="InterPro" id="IPR018490">
    <property type="entry name" value="cNMP-bd_dom_sf"/>
</dbReference>
<accession>A0A0B0HCT4</accession>
<evidence type="ECO:0000313" key="6">
    <source>
        <dbReference type="EMBL" id="KHF26382.1"/>
    </source>
</evidence>
<dbReference type="SUPFAM" id="SSF46785">
    <property type="entry name" value="Winged helix' DNA-binding domain"/>
    <property type="match status" value="1"/>
</dbReference>
<dbReference type="Pfam" id="PF00027">
    <property type="entry name" value="cNMP_binding"/>
    <property type="match status" value="1"/>
</dbReference>
<dbReference type="GO" id="GO:0005829">
    <property type="term" value="C:cytosol"/>
    <property type="evidence" value="ECO:0007669"/>
    <property type="project" value="TreeGrafter"/>
</dbReference>
<dbReference type="EMBL" id="MPNX01000004">
    <property type="protein sequence ID" value="OOY35534.1"/>
    <property type="molecule type" value="Genomic_DNA"/>
</dbReference>
<keyword evidence="2" id="KW-0238">DNA-binding</keyword>
<keyword evidence="3" id="KW-0804">Transcription</keyword>
<name>A0A0B0HCT4_SOVGS</name>
<dbReference type="AlphaFoldDB" id="A0A0B0HCT4"/>
<dbReference type="PROSITE" id="PS51063">
    <property type="entry name" value="HTH_CRP_2"/>
    <property type="match status" value="1"/>
</dbReference>
<evidence type="ECO:0000313" key="9">
    <source>
        <dbReference type="Proteomes" id="UP000190962"/>
    </source>
</evidence>
<dbReference type="CDD" id="cd00038">
    <property type="entry name" value="CAP_ED"/>
    <property type="match status" value="1"/>
</dbReference>
<evidence type="ECO:0000256" key="2">
    <source>
        <dbReference type="ARBA" id="ARBA00023125"/>
    </source>
</evidence>
<reference evidence="7 9" key="2">
    <citation type="submission" date="2016-11" db="EMBL/GenBank/DDBJ databases">
        <title>Mixed transmission modes and dynamic genome evolution in an obligate animal-bacterial symbiosis.</title>
        <authorList>
            <person name="Russell S.L."/>
            <person name="Corbett-Detig R.B."/>
            <person name="Cavanaugh C.M."/>
        </authorList>
    </citation>
    <scope>NUCLEOTIDE SEQUENCE [LARGE SCALE GENOMIC DNA]</scope>
    <source>
        <strain evidence="7">MA-KB16</strain>
    </source>
</reference>
<dbReference type="Gene3D" id="2.60.120.10">
    <property type="entry name" value="Jelly Rolls"/>
    <property type="match status" value="1"/>
</dbReference>